<proteinExistence type="inferred from homology"/>
<evidence type="ECO:0000256" key="1">
    <source>
        <dbReference type="ARBA" id="ARBA00004611"/>
    </source>
</evidence>
<evidence type="ECO:0000256" key="10">
    <source>
        <dbReference type="ARBA" id="ARBA00040899"/>
    </source>
</evidence>
<evidence type="ECO:0000259" key="14">
    <source>
        <dbReference type="Pfam" id="PF14775"/>
    </source>
</evidence>
<dbReference type="InterPro" id="IPR039505">
    <property type="entry name" value="DRC1/2_N"/>
</dbReference>
<sequence>MVKLGKEIKGRVKKETEHKRVIVKILNQEKTMEELEKEQAILKMKRETLKKKQVEEEKMAHFNRMKILTHWRRIMRVAKTEQLKKDIQVYQQNHDREVDAKDAILQMLDRDLEEADEQYQMALRNHKIRIDQLIDIQNSRLTGLHEEFERDLNILKSEFEQERGDINKGHEMEKRELEDMISTIEEEENAKLAKLKKDFVELRQETKNGKDEELEGMKHELIKKIDLLDQDFEIQFSNYVSETDNKSNDYTEKLRTNDKDFEELTEITRETARLKEIIMNWTLKKQQNSKECSDRNNKLMKEKVQILKHYHELKRKMTLFREDESRRLTNLTKNSKACMDTLKGYQKLAERILTTAELCRKLETEREKVLPFYESDSDTLEEEGKVGSIEGVHKDVYNEFKQLDQFYKRYNKVLLDKIAIEKQKGSLDKENMFFKSLLKQYLDGVSVNNDVMNASNPLLVVNNKVNLNRPPVQKLDENSSNPRAVGNIMELNMEITNINKHTG</sequence>
<keyword evidence="5" id="KW-0969">Cilium</keyword>
<feature type="coiled-coil region" evidence="12">
    <location>
        <begin position="18"/>
        <end position="57"/>
    </location>
</feature>
<evidence type="ECO:0000256" key="4">
    <source>
        <dbReference type="ARBA" id="ARBA00023054"/>
    </source>
</evidence>
<evidence type="ECO:0000256" key="11">
    <source>
        <dbReference type="ARBA" id="ARBA00045865"/>
    </source>
</evidence>
<keyword evidence="2" id="KW-0963">Cytoplasm</keyword>
<feature type="domain" description="Dynein regulatory complex protein 1 C-terminal" evidence="14">
    <location>
        <begin position="396"/>
        <end position="442"/>
    </location>
</feature>
<feature type="coiled-coil region" evidence="12">
    <location>
        <begin position="98"/>
        <end position="212"/>
    </location>
</feature>
<gene>
    <name evidence="15" type="ORF">ECRASSUSDP1_LOCUS7776</name>
</gene>
<dbReference type="PANTHER" id="PTHR21625">
    <property type="entry name" value="NYD-SP28 PROTEIN"/>
    <property type="match status" value="1"/>
</dbReference>
<evidence type="ECO:0000256" key="7">
    <source>
        <dbReference type="ARBA" id="ARBA00023273"/>
    </source>
</evidence>
<name>A0AAD1UC96_EUPCR</name>
<dbReference type="GO" id="GO:0005858">
    <property type="term" value="C:axonemal dynein complex"/>
    <property type="evidence" value="ECO:0007669"/>
    <property type="project" value="InterPro"/>
</dbReference>
<keyword evidence="6" id="KW-0206">Cytoskeleton</keyword>
<evidence type="ECO:0000313" key="15">
    <source>
        <dbReference type="EMBL" id="CAI2366503.1"/>
    </source>
</evidence>
<dbReference type="GO" id="GO:0003352">
    <property type="term" value="P:regulation of cilium movement"/>
    <property type="evidence" value="ECO:0007669"/>
    <property type="project" value="TreeGrafter"/>
</dbReference>
<evidence type="ECO:0000256" key="12">
    <source>
        <dbReference type="SAM" id="Coils"/>
    </source>
</evidence>
<evidence type="ECO:0000256" key="6">
    <source>
        <dbReference type="ARBA" id="ARBA00023212"/>
    </source>
</evidence>
<evidence type="ECO:0000256" key="9">
    <source>
        <dbReference type="ARBA" id="ARBA00038424"/>
    </source>
</evidence>
<dbReference type="GO" id="GO:0070286">
    <property type="term" value="P:axonemal dynein complex assembly"/>
    <property type="evidence" value="ECO:0007669"/>
    <property type="project" value="InterPro"/>
</dbReference>
<protein>
    <recommendedName>
        <fullName evidence="10">Dynein regulatory complex subunit 2</fullName>
    </recommendedName>
</protein>
<evidence type="ECO:0000256" key="5">
    <source>
        <dbReference type="ARBA" id="ARBA00023069"/>
    </source>
</evidence>
<accession>A0AAD1UC96</accession>
<keyword evidence="7" id="KW-0966">Cell projection</keyword>
<dbReference type="EMBL" id="CAMPGE010007587">
    <property type="protein sequence ID" value="CAI2366503.1"/>
    <property type="molecule type" value="Genomic_DNA"/>
</dbReference>
<dbReference type="InterPro" id="IPR039750">
    <property type="entry name" value="DRC1/DRC2"/>
</dbReference>
<keyword evidence="3" id="KW-0282">Flagellum</keyword>
<keyword evidence="4 12" id="KW-0175">Coiled coil</keyword>
<dbReference type="InterPro" id="IPR029440">
    <property type="entry name" value="DRC1_C"/>
</dbReference>
<organism evidence="15 16">
    <name type="scientific">Euplotes crassus</name>
    <dbReference type="NCBI Taxonomy" id="5936"/>
    <lineage>
        <taxon>Eukaryota</taxon>
        <taxon>Sar</taxon>
        <taxon>Alveolata</taxon>
        <taxon>Ciliophora</taxon>
        <taxon>Intramacronucleata</taxon>
        <taxon>Spirotrichea</taxon>
        <taxon>Hypotrichia</taxon>
        <taxon>Euplotida</taxon>
        <taxon>Euplotidae</taxon>
        <taxon>Moneuplotes</taxon>
    </lineage>
</organism>
<dbReference type="PANTHER" id="PTHR21625:SF0">
    <property type="entry name" value="DYNEIN REGULATORY COMPLEX SUBUNIT 2"/>
    <property type="match status" value="1"/>
</dbReference>
<evidence type="ECO:0000313" key="16">
    <source>
        <dbReference type="Proteomes" id="UP001295684"/>
    </source>
</evidence>
<evidence type="ECO:0000259" key="13">
    <source>
        <dbReference type="Pfam" id="PF14772"/>
    </source>
</evidence>
<comment type="caution">
    <text evidence="15">The sequence shown here is derived from an EMBL/GenBank/DDBJ whole genome shotgun (WGS) entry which is preliminary data.</text>
</comment>
<dbReference type="Pfam" id="PF14772">
    <property type="entry name" value="NYD-SP28"/>
    <property type="match status" value="1"/>
</dbReference>
<comment type="function">
    <text evidence="11">Component of the nexin-dynein regulatory complex (N-DRC), a key regulator of ciliary/flagellar motility which maintains the alignment and integrity of the distal axoneme and regulates microtubule sliding in motile axonemes. Plays a critical role in the assembly of N-DRC and also stabilizes the assembly of multiple inner dynein arms and radial spokes. Coassembles with DRC1 to form a central scaffold needed for assembly of the N-DRC and its attachment to the outer doublet microtubules.</text>
</comment>
<dbReference type="Proteomes" id="UP001295684">
    <property type="component" value="Unassembled WGS sequence"/>
</dbReference>
<comment type="similarity">
    <text evidence="9">Belongs to the DRC2 family.</text>
</comment>
<reference evidence="15" key="1">
    <citation type="submission" date="2023-07" db="EMBL/GenBank/DDBJ databases">
        <authorList>
            <consortium name="AG Swart"/>
            <person name="Singh M."/>
            <person name="Singh A."/>
            <person name="Seah K."/>
            <person name="Emmerich C."/>
        </authorList>
    </citation>
    <scope>NUCLEOTIDE SEQUENCE</scope>
    <source>
        <strain evidence="15">DP1</strain>
    </source>
</reference>
<dbReference type="GO" id="GO:0060285">
    <property type="term" value="P:cilium-dependent cell motility"/>
    <property type="evidence" value="ECO:0007669"/>
    <property type="project" value="TreeGrafter"/>
</dbReference>
<evidence type="ECO:0000256" key="2">
    <source>
        <dbReference type="ARBA" id="ARBA00022490"/>
    </source>
</evidence>
<keyword evidence="16" id="KW-1185">Reference proteome</keyword>
<dbReference type="AlphaFoldDB" id="A0AAD1UC96"/>
<evidence type="ECO:0000256" key="3">
    <source>
        <dbReference type="ARBA" id="ARBA00022846"/>
    </source>
</evidence>
<comment type="subcellular location">
    <subcellularLocation>
        <location evidence="1">Cytoplasm</location>
        <location evidence="1">Cytoskeleton</location>
        <location evidence="1">Flagellum axoneme</location>
    </subcellularLocation>
    <subcellularLocation>
        <location evidence="8">Cytoplasm</location>
        <location evidence="8">Cytoskeleton</location>
        <location evidence="8">Flagellum basal body</location>
    </subcellularLocation>
</comment>
<feature type="domain" description="Dynein regulatory complex protein 1/2 N-terminal" evidence="13">
    <location>
        <begin position="33"/>
        <end position="127"/>
    </location>
</feature>
<dbReference type="Pfam" id="PF14775">
    <property type="entry name" value="NYD-SP28_assoc"/>
    <property type="match status" value="1"/>
</dbReference>
<evidence type="ECO:0000256" key="8">
    <source>
        <dbReference type="ARBA" id="ARBA00037841"/>
    </source>
</evidence>